<dbReference type="InterPro" id="IPR000160">
    <property type="entry name" value="GGDEF_dom"/>
</dbReference>
<dbReference type="InterPro" id="IPR043128">
    <property type="entry name" value="Rev_trsase/Diguanyl_cyclase"/>
</dbReference>
<dbReference type="InterPro" id="IPR011990">
    <property type="entry name" value="TPR-like_helical_dom_sf"/>
</dbReference>
<dbReference type="InterPro" id="IPR029787">
    <property type="entry name" value="Nucleotide_cyclase"/>
</dbReference>
<dbReference type="PROSITE" id="PS50883">
    <property type="entry name" value="EAL"/>
    <property type="match status" value="1"/>
</dbReference>
<evidence type="ECO:0000259" key="1">
    <source>
        <dbReference type="PROSITE" id="PS50883"/>
    </source>
</evidence>
<reference evidence="3 4" key="1">
    <citation type="submission" date="2019-03" db="EMBL/GenBank/DDBJ databases">
        <title>Genomic Encyclopedia of Type Strains, Phase IV (KMG-IV): sequencing the most valuable type-strain genomes for metagenomic binning, comparative biology and taxonomic classification.</title>
        <authorList>
            <person name="Goeker M."/>
        </authorList>
    </citation>
    <scope>NUCLEOTIDE SEQUENCE [LARGE SCALE GENOMIC DNA]</scope>
    <source>
        <strain evidence="3 4">DSM 16998</strain>
    </source>
</reference>
<dbReference type="SUPFAM" id="SSF141868">
    <property type="entry name" value="EAL domain-like"/>
    <property type="match status" value="1"/>
</dbReference>
<proteinExistence type="predicted"/>
<dbReference type="SUPFAM" id="SSF48452">
    <property type="entry name" value="TPR-like"/>
    <property type="match status" value="1"/>
</dbReference>
<dbReference type="GO" id="GO:0071111">
    <property type="term" value="F:cyclic-guanylate-specific phosphodiesterase activity"/>
    <property type="evidence" value="ECO:0007669"/>
    <property type="project" value="InterPro"/>
</dbReference>
<evidence type="ECO:0000313" key="3">
    <source>
        <dbReference type="EMBL" id="TDP71735.1"/>
    </source>
</evidence>
<name>A0A4R6QNZ3_9BURK</name>
<feature type="domain" description="EAL" evidence="1">
    <location>
        <begin position="555"/>
        <end position="808"/>
    </location>
</feature>
<evidence type="ECO:0000259" key="2">
    <source>
        <dbReference type="PROSITE" id="PS50887"/>
    </source>
</evidence>
<dbReference type="InterPro" id="IPR035919">
    <property type="entry name" value="EAL_sf"/>
</dbReference>
<comment type="caution">
    <text evidence="3">The sequence shown here is derived from an EMBL/GenBank/DDBJ whole genome shotgun (WGS) entry which is preliminary data.</text>
</comment>
<evidence type="ECO:0000313" key="4">
    <source>
        <dbReference type="Proteomes" id="UP000295361"/>
    </source>
</evidence>
<dbReference type="Gene3D" id="1.25.40.10">
    <property type="entry name" value="Tetratricopeptide repeat domain"/>
    <property type="match status" value="1"/>
</dbReference>
<sequence length="813" mass="88256">MSPSSLSASPDAHGLAFREVWLARYGSTSTAAALIQQHLTDAAGNERLTLRMLLVQQRLGSLTPGAAQPYKALAERMSALGDVPGSLIAKSMALGAENFGGDVASALTAYEQLSADINSMQDRLEQHAAIGPSLLLYQAAGNLVGYMQQACRMLQLAQEIDHSGMLSAARSNLGIAFFLAGDEFQARHHLEQAVASNELGGWVRFSAVALLAEIYASAGDVDKAIPLLRIWSFPEKAAELDGQTLVHFHVLGAEIFAQLGQLEEARAYLDFLEARPSDQLSHDIRCLLAMAHALYHQAEGRSAEAAAMAAEAMALVQAMPRSERTLAPRFWCRAADLASAQGQWEQAYRLLERYRGLEQEKKRDIVAVRRVAAQFQTDASARAIEAAQRDRLTGLGNRERLIAAGDGWIARGLSPRVAMLNVRRFNAINEALGQEVGDAVLQAVADRLSQACIRFDHALAGRVYADRFVLVLAGGQGDDVSLIEALAAEMFATPLDVAGQWVDISAAWGLSHCPAHGTSMHRLMSHAEIALHEGQRNDAGWTIYEAGLVRADPLQLSLISELKRAAQDDEFTLLVQPKFRLSDNAVASFESLIRWNHPSRGLVPPAAFIPFAENTGNIRGITEWVLRRSMRLSAQLRSTGLVSQIAVNVSVHDVGSAAFPGLLASLLQATGARAQDIRLELTEGAVMKDPATVIDRMREINAQGFEWSVDDFGTGQSSLAYLHMLPVSELKIDRCFVRGAASARTTLTLLKAAIDLGRNLGLSTVGEGAETEEEWDLLRQLGCDMAQGWFGARPMPEQALIPWLRNGGRLERS</sequence>
<keyword evidence="4" id="KW-1185">Reference proteome</keyword>
<dbReference type="EMBL" id="SNXS01000003">
    <property type="protein sequence ID" value="TDP71735.1"/>
    <property type="molecule type" value="Genomic_DNA"/>
</dbReference>
<dbReference type="InterPro" id="IPR050706">
    <property type="entry name" value="Cyclic-di-GMP_PDE-like"/>
</dbReference>
<dbReference type="Pfam" id="PF00563">
    <property type="entry name" value="EAL"/>
    <property type="match status" value="1"/>
</dbReference>
<dbReference type="PROSITE" id="PS50887">
    <property type="entry name" value="GGDEF"/>
    <property type="match status" value="1"/>
</dbReference>
<dbReference type="Proteomes" id="UP000295361">
    <property type="component" value="Unassembled WGS sequence"/>
</dbReference>
<dbReference type="NCBIfam" id="TIGR00254">
    <property type="entry name" value="GGDEF"/>
    <property type="match status" value="1"/>
</dbReference>
<dbReference type="Gene3D" id="3.30.70.270">
    <property type="match status" value="1"/>
</dbReference>
<accession>A0A4R6QNZ3</accession>
<organism evidence="3 4">
    <name type="scientific">Roseateles toxinivorans</name>
    <dbReference type="NCBI Taxonomy" id="270368"/>
    <lineage>
        <taxon>Bacteria</taxon>
        <taxon>Pseudomonadati</taxon>
        <taxon>Pseudomonadota</taxon>
        <taxon>Betaproteobacteria</taxon>
        <taxon>Burkholderiales</taxon>
        <taxon>Sphaerotilaceae</taxon>
        <taxon>Roseateles</taxon>
    </lineage>
</organism>
<dbReference type="PANTHER" id="PTHR33121:SF79">
    <property type="entry name" value="CYCLIC DI-GMP PHOSPHODIESTERASE PDED-RELATED"/>
    <property type="match status" value="1"/>
</dbReference>
<dbReference type="CDD" id="cd01948">
    <property type="entry name" value="EAL"/>
    <property type="match status" value="1"/>
</dbReference>
<dbReference type="CDD" id="cd01949">
    <property type="entry name" value="GGDEF"/>
    <property type="match status" value="1"/>
</dbReference>
<protein>
    <submittedName>
        <fullName evidence="3">Diguanylate cyclase (GGDEF)-like protein</fullName>
    </submittedName>
</protein>
<dbReference type="SUPFAM" id="SSF55073">
    <property type="entry name" value="Nucleotide cyclase"/>
    <property type="match status" value="1"/>
</dbReference>
<dbReference type="PANTHER" id="PTHR33121">
    <property type="entry name" value="CYCLIC DI-GMP PHOSPHODIESTERASE PDEF"/>
    <property type="match status" value="1"/>
</dbReference>
<feature type="domain" description="GGDEF" evidence="2">
    <location>
        <begin position="413"/>
        <end position="546"/>
    </location>
</feature>
<gene>
    <name evidence="3" type="ORF">DES47_103718</name>
</gene>
<dbReference type="SMART" id="SM00052">
    <property type="entry name" value="EAL"/>
    <property type="match status" value="1"/>
</dbReference>
<dbReference type="SMART" id="SM00267">
    <property type="entry name" value="GGDEF"/>
    <property type="match status" value="1"/>
</dbReference>
<dbReference type="AlphaFoldDB" id="A0A4R6QNZ3"/>
<dbReference type="Gene3D" id="3.20.20.450">
    <property type="entry name" value="EAL domain"/>
    <property type="match status" value="1"/>
</dbReference>
<dbReference type="InParanoid" id="A0A4R6QNZ3"/>
<dbReference type="InterPro" id="IPR001633">
    <property type="entry name" value="EAL_dom"/>
</dbReference>
<dbReference type="Pfam" id="PF00990">
    <property type="entry name" value="GGDEF"/>
    <property type="match status" value="1"/>
</dbReference>